<name>A0A1I3JTU7_9GAMM</name>
<evidence type="ECO:0000256" key="1">
    <source>
        <dbReference type="SAM" id="MobiDB-lite"/>
    </source>
</evidence>
<reference evidence="4" key="1">
    <citation type="submission" date="2016-10" db="EMBL/GenBank/DDBJ databases">
        <authorList>
            <person name="Varghese N."/>
            <person name="Submissions S."/>
        </authorList>
    </citation>
    <scope>NUCLEOTIDE SEQUENCE [LARGE SCALE GENOMIC DNA]</scope>
    <source>
        <strain evidence="4">LMG 22563</strain>
    </source>
</reference>
<dbReference type="RefSeq" id="WP_074882813.1">
    <property type="nucleotide sequence ID" value="NZ_FORC01000002.1"/>
</dbReference>
<dbReference type="InterPro" id="IPR010352">
    <property type="entry name" value="DUF945"/>
</dbReference>
<dbReference type="STRING" id="289370.SAMN05216602_2043"/>
<feature type="chain" id="PRO_5044372922" evidence="2">
    <location>
        <begin position="23"/>
        <end position="526"/>
    </location>
</feature>
<dbReference type="AlphaFoldDB" id="A0A1I3JTU7"/>
<keyword evidence="2" id="KW-0732">Signal</keyword>
<evidence type="ECO:0000313" key="3">
    <source>
        <dbReference type="EMBL" id="SFI63375.1"/>
    </source>
</evidence>
<organism evidence="3 4">
    <name type="scientific">Phytopseudomonas argentinensis</name>
    <dbReference type="NCBI Taxonomy" id="289370"/>
    <lineage>
        <taxon>Bacteria</taxon>
        <taxon>Pseudomonadati</taxon>
        <taxon>Pseudomonadota</taxon>
        <taxon>Gammaproteobacteria</taxon>
        <taxon>Pseudomonadales</taxon>
        <taxon>Pseudomonadaceae</taxon>
        <taxon>Phytopseudomonas</taxon>
    </lineage>
</organism>
<keyword evidence="4" id="KW-1185">Reference proteome</keyword>
<sequence length="526" mass="55888">MNKLAVVAVSLVAVGALSTAGAWYTGTQLPGVLNDLIEESNRQGAEALLGTGASFKLELVSLETRLFTSTARYKFSFDAPSEEGEARHMEVLLLDNIEHGPLPLSRLMRLNLWPVMVASNYQLEPNELTQKWFDAAKGAAPLTGQASLGYNGASRGSLVLTPLDFAPSPTSTVKFSGMTLDFEASKHAKEVQVSGTMDSLSITSTEDTPVQADLQGLTLTSDQRLGSADFYVGDSSIKLATAQIKVGDKPAVLIKDIAQVGSLQESGSMLNGQIGYDLGMVSYDGKDIGGLRTLWAIKNFDSTALQSLFKLYQDKLTPIQQAQALGEEAPQLDFSADEEARMKADLEKLLAGKPQLALDNFTLTTPHGQASLRVAVDMDKPESFELPPDELARQLIGKLDAKLTVAKAVIGDGVRIQAMVEGVTDAQAIEQQAAMMTEMGSGMALGTGLLTLKGETLQSTLHYADNKVTFNGQDMSVEEFVTLVMSKTGGMGGGLGDDASAYGDDAPQDLGGYDDGAETQAPDQAE</sequence>
<dbReference type="Pfam" id="PF06097">
    <property type="entry name" value="DUF945"/>
    <property type="match status" value="1"/>
</dbReference>
<feature type="region of interest" description="Disordered" evidence="1">
    <location>
        <begin position="494"/>
        <end position="526"/>
    </location>
</feature>
<dbReference type="Proteomes" id="UP000183018">
    <property type="component" value="Unassembled WGS sequence"/>
</dbReference>
<evidence type="ECO:0000256" key="2">
    <source>
        <dbReference type="SAM" id="SignalP"/>
    </source>
</evidence>
<dbReference type="EMBL" id="FORC01000002">
    <property type="protein sequence ID" value="SFI63375.1"/>
    <property type="molecule type" value="Genomic_DNA"/>
</dbReference>
<gene>
    <name evidence="3" type="ORF">SAMN05216602_2043</name>
</gene>
<proteinExistence type="predicted"/>
<feature type="signal peptide" evidence="2">
    <location>
        <begin position="1"/>
        <end position="22"/>
    </location>
</feature>
<evidence type="ECO:0000313" key="4">
    <source>
        <dbReference type="Proteomes" id="UP000183018"/>
    </source>
</evidence>
<accession>A0A1I3JTU7</accession>
<protein>
    <submittedName>
        <fullName evidence="3">Uncharacterized conserved protein YdgA, DUF945 family</fullName>
    </submittedName>
</protein>
<dbReference type="OrthoDB" id="5444681at2"/>